<dbReference type="SUPFAM" id="SSF54695">
    <property type="entry name" value="POZ domain"/>
    <property type="match status" value="1"/>
</dbReference>
<accession>A0A9P7XKT7</accession>
<sequence>MTAHTPLSNTTKPPGLYSNERIDSDNNNCMFSGLFQHTAVQLSTTFHHDSNVANNRECQSTVLEMTLTLGGHQDDEECAKEYYVSMIHAIHLFEIDLDGDRLYMSKAVYGHDLIRHDTDDVVKTELCTLGILLSSDPLEVLVPPDVIDQSAADPFGRSMLIRLLLDIHSADVTYSPFPSPHPTHSRLKGQSPRPQQNTITHAHSAIIHQYPAFNRLIRYFPRPNDNPKIHKLIDIDSQAMRLLINFLYLNQIEGPGYTGIIDWRPIFQLAHRFKIPRLVELSLSELCKEMKVETVLPTLFGWAYQHPDYEDRLLELLLLHLHDVFWPTLEESLEPYRDHREFERVCRKLEAMKMMAKQRRQ</sequence>
<evidence type="ECO:0000313" key="1">
    <source>
        <dbReference type="EMBL" id="KAG9062328.1"/>
    </source>
</evidence>
<dbReference type="InterPro" id="IPR011333">
    <property type="entry name" value="SKP1/BTB/POZ_sf"/>
</dbReference>
<name>A0A9P7XKT7_9FUNG</name>
<dbReference type="Gene3D" id="3.30.710.10">
    <property type="entry name" value="Potassium Channel Kv1.1, Chain A"/>
    <property type="match status" value="1"/>
</dbReference>
<keyword evidence="2" id="KW-1185">Reference proteome</keyword>
<dbReference type="Proteomes" id="UP000707451">
    <property type="component" value="Unassembled WGS sequence"/>
</dbReference>
<evidence type="ECO:0000313" key="2">
    <source>
        <dbReference type="Proteomes" id="UP000707451"/>
    </source>
</evidence>
<gene>
    <name evidence="1" type="ORF">KI688_005243</name>
</gene>
<organism evidence="1 2">
    <name type="scientific">Linnemannia hyalina</name>
    <dbReference type="NCBI Taxonomy" id="64524"/>
    <lineage>
        <taxon>Eukaryota</taxon>
        <taxon>Fungi</taxon>
        <taxon>Fungi incertae sedis</taxon>
        <taxon>Mucoromycota</taxon>
        <taxon>Mortierellomycotina</taxon>
        <taxon>Mortierellomycetes</taxon>
        <taxon>Mortierellales</taxon>
        <taxon>Mortierellaceae</taxon>
        <taxon>Linnemannia</taxon>
    </lineage>
</organism>
<protein>
    <recommendedName>
        <fullName evidence="3">BTB domain-containing protein</fullName>
    </recommendedName>
</protein>
<comment type="caution">
    <text evidence="1">The sequence shown here is derived from an EMBL/GenBank/DDBJ whole genome shotgun (WGS) entry which is preliminary data.</text>
</comment>
<evidence type="ECO:0008006" key="3">
    <source>
        <dbReference type="Google" id="ProtNLM"/>
    </source>
</evidence>
<dbReference type="OrthoDB" id="2370392at2759"/>
<dbReference type="EMBL" id="JAHRHY010000019">
    <property type="protein sequence ID" value="KAG9062328.1"/>
    <property type="molecule type" value="Genomic_DNA"/>
</dbReference>
<reference evidence="1" key="1">
    <citation type="submission" date="2021-06" db="EMBL/GenBank/DDBJ databases">
        <title>Genome Sequence of Mortierella hyaline Strain SCG-10, a Cold-Adapted, Nitrate-Reducing Fungus Isolated from Soil in Minnesota, USA.</title>
        <authorList>
            <person name="Aldossari N."/>
        </authorList>
    </citation>
    <scope>NUCLEOTIDE SEQUENCE</scope>
    <source>
        <strain evidence="1">SCG-10</strain>
    </source>
</reference>
<proteinExistence type="predicted"/>
<dbReference type="AlphaFoldDB" id="A0A9P7XKT7"/>